<dbReference type="Pfam" id="PF03004">
    <property type="entry name" value="Transposase_24"/>
    <property type="match status" value="1"/>
</dbReference>
<feature type="compositionally biased region" description="Basic and acidic residues" evidence="1">
    <location>
        <begin position="1"/>
        <end position="15"/>
    </location>
</feature>
<evidence type="ECO:0000313" key="2">
    <source>
        <dbReference type="EMBL" id="MED6215156.1"/>
    </source>
</evidence>
<protein>
    <submittedName>
        <fullName evidence="2">Uncharacterized protein</fullName>
    </submittedName>
</protein>
<feature type="compositionally biased region" description="Pro residues" evidence="1">
    <location>
        <begin position="44"/>
        <end position="53"/>
    </location>
</feature>
<organism evidence="2 3">
    <name type="scientific">Stylosanthes scabra</name>
    <dbReference type="NCBI Taxonomy" id="79078"/>
    <lineage>
        <taxon>Eukaryota</taxon>
        <taxon>Viridiplantae</taxon>
        <taxon>Streptophyta</taxon>
        <taxon>Embryophyta</taxon>
        <taxon>Tracheophyta</taxon>
        <taxon>Spermatophyta</taxon>
        <taxon>Magnoliopsida</taxon>
        <taxon>eudicotyledons</taxon>
        <taxon>Gunneridae</taxon>
        <taxon>Pentapetalae</taxon>
        <taxon>rosids</taxon>
        <taxon>fabids</taxon>
        <taxon>Fabales</taxon>
        <taxon>Fabaceae</taxon>
        <taxon>Papilionoideae</taxon>
        <taxon>50 kb inversion clade</taxon>
        <taxon>dalbergioids sensu lato</taxon>
        <taxon>Dalbergieae</taxon>
        <taxon>Pterocarpus clade</taxon>
        <taxon>Stylosanthes</taxon>
    </lineage>
</organism>
<gene>
    <name evidence="2" type="ORF">PIB30_110641</name>
</gene>
<feature type="region of interest" description="Disordered" evidence="1">
    <location>
        <begin position="1"/>
        <end position="118"/>
    </location>
</feature>
<accession>A0ABU6Z066</accession>
<feature type="compositionally biased region" description="Polar residues" evidence="1">
    <location>
        <begin position="67"/>
        <end position="78"/>
    </location>
</feature>
<reference evidence="2 3" key="1">
    <citation type="journal article" date="2023" name="Plants (Basel)">
        <title>Bridging the Gap: Combining Genomics and Transcriptomics Approaches to Understand Stylosanthes scabra, an Orphan Legume from the Brazilian Caatinga.</title>
        <authorList>
            <person name="Ferreira-Neto J.R.C."/>
            <person name="da Silva M.D."/>
            <person name="Binneck E."/>
            <person name="de Melo N.F."/>
            <person name="da Silva R.H."/>
            <person name="de Melo A.L.T.M."/>
            <person name="Pandolfi V."/>
            <person name="Bustamante F.O."/>
            <person name="Brasileiro-Vidal A.C."/>
            <person name="Benko-Iseppon A.M."/>
        </authorList>
    </citation>
    <scope>NUCLEOTIDE SEQUENCE [LARGE SCALE GENOMIC DNA]</scope>
    <source>
        <tissue evidence="2">Leaves</tissue>
    </source>
</reference>
<evidence type="ECO:0000313" key="3">
    <source>
        <dbReference type="Proteomes" id="UP001341840"/>
    </source>
</evidence>
<dbReference type="Proteomes" id="UP001341840">
    <property type="component" value="Unassembled WGS sequence"/>
</dbReference>
<feature type="compositionally biased region" description="Basic residues" evidence="1">
    <location>
        <begin position="16"/>
        <end position="25"/>
    </location>
</feature>
<comment type="caution">
    <text evidence="2">The sequence shown here is derived from an EMBL/GenBank/DDBJ whole genome shotgun (WGS) entry which is preliminary data.</text>
</comment>
<dbReference type="EMBL" id="JASCZI010248052">
    <property type="protein sequence ID" value="MED6215156.1"/>
    <property type="molecule type" value="Genomic_DNA"/>
</dbReference>
<name>A0ABU6Z066_9FABA</name>
<feature type="region of interest" description="Disordered" evidence="1">
    <location>
        <begin position="232"/>
        <end position="255"/>
    </location>
</feature>
<keyword evidence="3" id="KW-1185">Reference proteome</keyword>
<evidence type="ECO:0000256" key="1">
    <source>
        <dbReference type="SAM" id="MobiDB-lite"/>
    </source>
</evidence>
<feature type="non-terminal residue" evidence="2">
    <location>
        <position position="255"/>
    </location>
</feature>
<proteinExistence type="predicted"/>
<sequence length="255" mass="28668">MTRGDRGRGRGDRGRGTGRRGRPKKRTDIPLDLGEPAAGTSAPTPVPVVPTPSPAEGGPTIRMIPTPGSSRAHSSSDTAGTRSQRQSSAQTSGDHDDDGPPPGAPDPMPWPPVDSTLQEGEGEDIALEEEFARQAGRIYLRWDGGNCMASDEMVRFWWDRWRSFFRLQRGYEGRIYSSWRQRAAKRLRNLFHEIRNKGAPHPWIRDDLWDQLVEFWRQEDFKKLKEVNKQNRVSSTGGSLHTGGSTTYEATRDRM</sequence>
<feature type="compositionally biased region" description="Low complexity" evidence="1">
    <location>
        <begin position="234"/>
        <end position="247"/>
    </location>
</feature>
<feature type="compositionally biased region" description="Pro residues" evidence="1">
    <location>
        <begin position="100"/>
        <end position="112"/>
    </location>
</feature>
<dbReference type="InterPro" id="IPR004252">
    <property type="entry name" value="Probable_transposase_24"/>
</dbReference>
<feature type="compositionally biased region" description="Low complexity" evidence="1">
    <location>
        <begin position="79"/>
        <end position="92"/>
    </location>
</feature>